<comment type="caution">
    <text evidence="2">The sequence shown here is derived from an EMBL/GenBank/DDBJ whole genome shotgun (WGS) entry which is preliminary data.</text>
</comment>
<reference evidence="2 3" key="1">
    <citation type="journal article" date="2015" name="Nature">
        <title>rRNA introns, odd ribosomes, and small enigmatic genomes across a large radiation of phyla.</title>
        <authorList>
            <person name="Brown C.T."/>
            <person name="Hug L.A."/>
            <person name="Thomas B.C."/>
            <person name="Sharon I."/>
            <person name="Castelle C.J."/>
            <person name="Singh A."/>
            <person name="Wilkins M.J."/>
            <person name="Williams K.H."/>
            <person name="Banfield J.F."/>
        </authorList>
    </citation>
    <scope>NUCLEOTIDE SEQUENCE [LARGE SCALE GENOMIC DNA]</scope>
</reference>
<sequence>MANDNVEVEIKIKLTKTRFDKIEKQLSKIAKKIKTSHHIDAYYNPVDKSFLKPKYPYKWLAVRQRDGKVTLNFKHWYPEGVKNTTHCHEYETEVANKEQIENILKALNFENFVTVDKKRTIYNKNEFEIALDEVKNLGYFIEVESIKNKGGVKKSYQKILDFLKVLGIKETTTVPGGYAAGLMRNLKQKRTAW</sequence>
<evidence type="ECO:0000313" key="3">
    <source>
        <dbReference type="Proteomes" id="UP000034246"/>
    </source>
</evidence>
<dbReference type="PANTHER" id="PTHR21028">
    <property type="entry name" value="SI:CH211-156B7.4"/>
    <property type="match status" value="1"/>
</dbReference>
<dbReference type="SUPFAM" id="SSF55154">
    <property type="entry name" value="CYTH-like phosphatases"/>
    <property type="match status" value="1"/>
</dbReference>
<proteinExistence type="predicted"/>
<dbReference type="AlphaFoldDB" id="A0A0G0QN96"/>
<dbReference type="Gene3D" id="2.40.320.10">
    <property type="entry name" value="Hypothetical Protein Pfu-838710-001"/>
    <property type="match status" value="1"/>
</dbReference>
<dbReference type="PANTHER" id="PTHR21028:SF2">
    <property type="entry name" value="CYTH DOMAIN-CONTAINING PROTEIN"/>
    <property type="match status" value="1"/>
</dbReference>
<feature type="domain" description="CYTH" evidence="1">
    <location>
        <begin position="5"/>
        <end position="184"/>
    </location>
</feature>
<dbReference type="EMBL" id="LBWP01000002">
    <property type="protein sequence ID" value="KKR11865.1"/>
    <property type="molecule type" value="Genomic_DNA"/>
</dbReference>
<evidence type="ECO:0000259" key="1">
    <source>
        <dbReference type="PROSITE" id="PS51707"/>
    </source>
</evidence>
<dbReference type="CDD" id="cd07890">
    <property type="entry name" value="CYTH-like_AC_IV-like"/>
    <property type="match status" value="1"/>
</dbReference>
<dbReference type="InterPro" id="IPR033469">
    <property type="entry name" value="CYTH-like_dom_sf"/>
</dbReference>
<dbReference type="Proteomes" id="UP000034246">
    <property type="component" value="Unassembled WGS sequence"/>
</dbReference>
<protein>
    <recommendedName>
        <fullName evidence="1">CYTH domain-containing protein</fullName>
    </recommendedName>
</protein>
<dbReference type="PROSITE" id="PS51707">
    <property type="entry name" value="CYTH"/>
    <property type="match status" value="1"/>
</dbReference>
<gene>
    <name evidence="2" type="ORF">UT39_C0002G0046</name>
</gene>
<organism evidence="2 3">
    <name type="scientific">Candidatus Woesebacteria bacterium GW2011_GWA1_39_21</name>
    <dbReference type="NCBI Taxonomy" id="1618550"/>
    <lineage>
        <taxon>Bacteria</taxon>
        <taxon>Candidatus Woeseibacteriota</taxon>
    </lineage>
</organism>
<dbReference type="NCBIfam" id="TIGR00318">
    <property type="entry name" value="cyaB"/>
    <property type="match status" value="1"/>
</dbReference>
<dbReference type="Pfam" id="PF01928">
    <property type="entry name" value="CYTH"/>
    <property type="match status" value="1"/>
</dbReference>
<accession>A0A0G0QN96</accession>
<dbReference type="STRING" id="1618550.UT39_C0002G0046"/>
<dbReference type="InterPro" id="IPR023577">
    <property type="entry name" value="CYTH_domain"/>
</dbReference>
<dbReference type="SMART" id="SM01118">
    <property type="entry name" value="CYTH"/>
    <property type="match status" value="1"/>
</dbReference>
<evidence type="ECO:0000313" key="2">
    <source>
        <dbReference type="EMBL" id="KKR11865.1"/>
    </source>
</evidence>
<name>A0A0G0QN96_9BACT</name>
<dbReference type="InterPro" id="IPR008173">
    <property type="entry name" value="Adenylyl_cyclase_CyaB"/>
</dbReference>